<dbReference type="EMBL" id="LSBH01000003">
    <property type="protein sequence ID" value="OAQ81969.1"/>
    <property type="molecule type" value="Genomic_DNA"/>
</dbReference>
<evidence type="ECO:0000256" key="2">
    <source>
        <dbReference type="ARBA" id="ARBA00022827"/>
    </source>
</evidence>
<dbReference type="Gene3D" id="3.50.50.60">
    <property type="entry name" value="FAD/NAD(P)-binding domain"/>
    <property type="match status" value="1"/>
</dbReference>
<accession>A0A179GXW1</accession>
<evidence type="ECO:0000313" key="7">
    <source>
        <dbReference type="Proteomes" id="UP000078240"/>
    </source>
</evidence>
<reference evidence="6 7" key="1">
    <citation type="submission" date="2016-01" db="EMBL/GenBank/DDBJ databases">
        <title>Biosynthesis of antibiotic leucinostatins and their inhibition on Phytophthora in bio-control Purpureocillium lilacinum.</title>
        <authorList>
            <person name="Wang G."/>
            <person name="Liu Z."/>
            <person name="Lin R."/>
            <person name="Li E."/>
            <person name="Mao Z."/>
            <person name="Ling J."/>
            <person name="Yin W."/>
            <person name="Xie B."/>
        </authorList>
    </citation>
    <scope>NUCLEOTIDE SEQUENCE [LARGE SCALE GENOMIC DNA]</scope>
    <source>
        <strain evidence="6">PLBJ-1</strain>
    </source>
</reference>
<keyword evidence="4" id="KW-0503">Monooxygenase</keyword>
<name>A0A179GXW1_PURLI</name>
<dbReference type="InterPro" id="IPR002938">
    <property type="entry name" value="FAD-bd"/>
</dbReference>
<keyword evidence="2" id="KW-0274">FAD</keyword>
<dbReference type="GO" id="GO:0004497">
    <property type="term" value="F:monooxygenase activity"/>
    <property type="evidence" value="ECO:0007669"/>
    <property type="project" value="UniProtKB-KW"/>
</dbReference>
<dbReference type="GO" id="GO:0071949">
    <property type="term" value="F:FAD binding"/>
    <property type="evidence" value="ECO:0007669"/>
    <property type="project" value="InterPro"/>
</dbReference>
<dbReference type="AlphaFoldDB" id="A0A179GXW1"/>
<dbReference type="InterPro" id="IPR036188">
    <property type="entry name" value="FAD/NAD-bd_sf"/>
</dbReference>
<sequence>MGELAVAVIGAGPAGCILARMLFRKGINVKVFEGEASPDFRSQGGTLDLHTKTGMAAMKAAGLFRHFQQFARYDGQYAAIVDKDLKYHMVRGAEDRSLGERPEIDRARLREILIDSLPPGTIQWGHRLTAIEGKTLFFGNTIYSGFDIIVGADGAWSKVRQIIDPDFRPQYTGVAMTELNIPDADLTAPEIHNIVNRGSVFASNEGQRISFQQMGDGSICIYASLVRPDADWMNPKKCGYDPRDLEATKQAFETEFEDWCPQLREALRMAQGRCIPRSLHILPIGYRWKRMPGITLIGDAAHLMTPHAGEGVNQALEDAMLLARTIAKIVERRKDIDGELVAFEKAMRARVRPVQRLAYDLCQCWMFTPGVPKSVMPKVISRHAQSRVPAVLRPLVSAGVRVYYFFKYMLCERGSATDAR</sequence>
<dbReference type="Pfam" id="PF01494">
    <property type="entry name" value="FAD_binding_3"/>
    <property type="match status" value="1"/>
</dbReference>
<proteinExistence type="predicted"/>
<gene>
    <name evidence="6" type="ORF">VFPBJ_04553</name>
</gene>
<evidence type="ECO:0000313" key="6">
    <source>
        <dbReference type="EMBL" id="OAQ81969.1"/>
    </source>
</evidence>
<dbReference type="PANTHER" id="PTHR46972">
    <property type="entry name" value="MONOOXYGENASE ASQM-RELATED"/>
    <property type="match status" value="1"/>
</dbReference>
<evidence type="ECO:0000259" key="5">
    <source>
        <dbReference type="Pfam" id="PF01494"/>
    </source>
</evidence>
<evidence type="ECO:0000256" key="3">
    <source>
        <dbReference type="ARBA" id="ARBA00023002"/>
    </source>
</evidence>
<feature type="domain" description="FAD-binding" evidence="5">
    <location>
        <begin position="4"/>
        <end position="331"/>
    </location>
</feature>
<dbReference type="SUPFAM" id="SSF51905">
    <property type="entry name" value="FAD/NAD(P)-binding domain"/>
    <property type="match status" value="1"/>
</dbReference>
<evidence type="ECO:0000256" key="1">
    <source>
        <dbReference type="ARBA" id="ARBA00022630"/>
    </source>
</evidence>
<evidence type="ECO:0000256" key="4">
    <source>
        <dbReference type="ARBA" id="ARBA00023033"/>
    </source>
</evidence>
<dbReference type="PANTHER" id="PTHR46972:SF1">
    <property type="entry name" value="FAD DEPENDENT OXIDOREDUCTASE DOMAIN-CONTAINING PROTEIN"/>
    <property type="match status" value="1"/>
</dbReference>
<protein>
    <submittedName>
        <fullName evidence="6">Tetracycline resistance protein from transposon</fullName>
    </submittedName>
</protein>
<dbReference type="Proteomes" id="UP000078240">
    <property type="component" value="Unassembled WGS sequence"/>
</dbReference>
<keyword evidence="1" id="KW-0285">Flavoprotein</keyword>
<dbReference type="PRINTS" id="PR00420">
    <property type="entry name" value="RNGMNOXGNASE"/>
</dbReference>
<organism evidence="6 7">
    <name type="scientific">Purpureocillium lilacinum</name>
    <name type="common">Paecilomyces lilacinus</name>
    <dbReference type="NCBI Taxonomy" id="33203"/>
    <lineage>
        <taxon>Eukaryota</taxon>
        <taxon>Fungi</taxon>
        <taxon>Dikarya</taxon>
        <taxon>Ascomycota</taxon>
        <taxon>Pezizomycotina</taxon>
        <taxon>Sordariomycetes</taxon>
        <taxon>Hypocreomycetidae</taxon>
        <taxon>Hypocreales</taxon>
        <taxon>Ophiocordycipitaceae</taxon>
        <taxon>Purpureocillium</taxon>
    </lineage>
</organism>
<keyword evidence="3" id="KW-0560">Oxidoreductase</keyword>
<comment type="caution">
    <text evidence="6">The sequence shown here is derived from an EMBL/GenBank/DDBJ whole genome shotgun (WGS) entry which is preliminary data.</text>
</comment>